<sequence>MARGAALMEEWILMALAPVFLLLIALEAWYWRKRRPDQYSLRDTLSNAALALMHQASDAIAWLIVIGLYYAVYAHRLFELPASAWTIAGLFLAQDFFYYWFHRASHRIRWMWASHVTHHSSERLNLSTAFRQSLTYPISGMWLFWLPLAWIGFEPKHIVAVVAINLAFQFFVHTQAVGKLGWLEKVFNTPSHHRVHHARNAKYIDRNYAGVLIVWDKLFGTYVEEDEAVPCEYGIIGQIHSHNPIKLTFHEWIAMFGDAWRARGLRGMLGQLFGPPERSLAHTNPVVIPTASTSTTVLADGHD</sequence>
<dbReference type="PANTHER" id="PTHR21624">
    <property type="entry name" value="STEROL DESATURASE-RELATED PROTEIN"/>
    <property type="match status" value="1"/>
</dbReference>
<organism evidence="9 10">
    <name type="scientific">Lysobacter capsici AZ78</name>
    <dbReference type="NCBI Taxonomy" id="1444315"/>
    <lineage>
        <taxon>Bacteria</taxon>
        <taxon>Pseudomonadati</taxon>
        <taxon>Pseudomonadota</taxon>
        <taxon>Gammaproteobacteria</taxon>
        <taxon>Lysobacterales</taxon>
        <taxon>Lysobacteraceae</taxon>
        <taxon>Lysobacter</taxon>
    </lineage>
</organism>
<dbReference type="GO" id="GO:0008610">
    <property type="term" value="P:lipid biosynthetic process"/>
    <property type="evidence" value="ECO:0007669"/>
    <property type="project" value="InterPro"/>
</dbReference>
<evidence type="ECO:0000256" key="1">
    <source>
        <dbReference type="ARBA" id="ARBA00004127"/>
    </source>
</evidence>
<dbReference type="EMBL" id="JAJA02000001">
    <property type="protein sequence ID" value="KWS06431.1"/>
    <property type="molecule type" value="Genomic_DNA"/>
</dbReference>
<name>A0A108UC28_9GAMM</name>
<evidence type="ECO:0000256" key="3">
    <source>
        <dbReference type="ARBA" id="ARBA00022989"/>
    </source>
</evidence>
<dbReference type="GO" id="GO:0016020">
    <property type="term" value="C:membrane"/>
    <property type="evidence" value="ECO:0007669"/>
    <property type="project" value="GOC"/>
</dbReference>
<proteinExistence type="predicted"/>
<dbReference type="PANTHER" id="PTHR21624:SF1">
    <property type="entry name" value="ALKYLGLYCEROL MONOOXYGENASE"/>
    <property type="match status" value="1"/>
</dbReference>
<feature type="transmembrane region" description="Helical" evidence="7">
    <location>
        <begin position="133"/>
        <end position="152"/>
    </location>
</feature>
<feature type="transmembrane region" description="Helical" evidence="7">
    <location>
        <begin position="12"/>
        <end position="31"/>
    </location>
</feature>
<dbReference type="AlphaFoldDB" id="A0A108UC28"/>
<keyword evidence="4" id="KW-0560">Oxidoreductase</keyword>
<dbReference type="GO" id="GO:0012505">
    <property type="term" value="C:endomembrane system"/>
    <property type="evidence" value="ECO:0007669"/>
    <property type="project" value="UniProtKB-SubCell"/>
</dbReference>
<dbReference type="InterPro" id="IPR006694">
    <property type="entry name" value="Fatty_acid_hydroxylase"/>
</dbReference>
<feature type="domain" description="Fatty acid hydroxylase" evidence="8">
    <location>
        <begin position="89"/>
        <end position="221"/>
    </location>
</feature>
<reference evidence="9 10" key="1">
    <citation type="journal article" date="2014" name="Genome Announc.">
        <title>Draft Genome Sequence of Lysobacter capsici AZ78, a Bacterium Antagonistic to Plant-Pathogenic Oomycetes.</title>
        <authorList>
            <person name="Puopolo G."/>
            <person name="Sonego P."/>
            <person name="Engelen K."/>
            <person name="Pertot I."/>
        </authorList>
    </citation>
    <scope>NUCLEOTIDE SEQUENCE [LARGE SCALE GENOMIC DNA]</scope>
    <source>
        <strain evidence="9 10">AZ78</strain>
    </source>
</reference>
<feature type="transmembrane region" description="Helical" evidence="7">
    <location>
        <begin position="52"/>
        <end position="72"/>
    </location>
</feature>
<keyword evidence="3 7" id="KW-1133">Transmembrane helix</keyword>
<evidence type="ECO:0000256" key="6">
    <source>
        <dbReference type="ARBA" id="ARBA00023136"/>
    </source>
</evidence>
<accession>A0A108UC28</accession>
<evidence type="ECO:0000256" key="5">
    <source>
        <dbReference type="ARBA" id="ARBA00023098"/>
    </source>
</evidence>
<keyword evidence="6 7" id="KW-0472">Membrane</keyword>
<evidence type="ECO:0000256" key="4">
    <source>
        <dbReference type="ARBA" id="ARBA00023002"/>
    </source>
</evidence>
<evidence type="ECO:0000256" key="7">
    <source>
        <dbReference type="SAM" id="Phobius"/>
    </source>
</evidence>
<gene>
    <name evidence="9" type="ORF">AZ78_3987</name>
</gene>
<feature type="transmembrane region" description="Helical" evidence="7">
    <location>
        <begin position="84"/>
        <end position="101"/>
    </location>
</feature>
<dbReference type="GO" id="GO:0005506">
    <property type="term" value="F:iron ion binding"/>
    <property type="evidence" value="ECO:0007669"/>
    <property type="project" value="InterPro"/>
</dbReference>
<evidence type="ECO:0000313" key="9">
    <source>
        <dbReference type="EMBL" id="KWS06431.1"/>
    </source>
</evidence>
<evidence type="ECO:0000256" key="2">
    <source>
        <dbReference type="ARBA" id="ARBA00022692"/>
    </source>
</evidence>
<comment type="subcellular location">
    <subcellularLocation>
        <location evidence="1">Endomembrane system</location>
        <topology evidence="1">Multi-pass membrane protein</topology>
    </subcellularLocation>
</comment>
<keyword evidence="10" id="KW-1185">Reference proteome</keyword>
<evidence type="ECO:0000259" key="8">
    <source>
        <dbReference type="Pfam" id="PF04116"/>
    </source>
</evidence>
<feature type="transmembrane region" description="Helical" evidence="7">
    <location>
        <begin position="158"/>
        <end position="178"/>
    </location>
</feature>
<protein>
    <submittedName>
        <fullName evidence="9">Sterol desaturase</fullName>
    </submittedName>
</protein>
<keyword evidence="2 7" id="KW-0812">Transmembrane</keyword>
<dbReference type="GO" id="GO:0006643">
    <property type="term" value="P:membrane lipid metabolic process"/>
    <property type="evidence" value="ECO:0007669"/>
    <property type="project" value="TreeGrafter"/>
</dbReference>
<dbReference type="Pfam" id="PF04116">
    <property type="entry name" value="FA_hydroxylase"/>
    <property type="match status" value="1"/>
</dbReference>
<dbReference type="InterPro" id="IPR051689">
    <property type="entry name" value="Sterol_desaturase/TMEM195"/>
</dbReference>
<evidence type="ECO:0000313" key="10">
    <source>
        <dbReference type="Proteomes" id="UP000023435"/>
    </source>
</evidence>
<dbReference type="Proteomes" id="UP000023435">
    <property type="component" value="Unassembled WGS sequence"/>
</dbReference>
<dbReference type="GO" id="GO:0050479">
    <property type="term" value="F:glyceryl-ether monooxygenase activity"/>
    <property type="evidence" value="ECO:0007669"/>
    <property type="project" value="TreeGrafter"/>
</dbReference>
<keyword evidence="5" id="KW-0443">Lipid metabolism</keyword>
<comment type="caution">
    <text evidence="9">The sequence shown here is derived from an EMBL/GenBank/DDBJ whole genome shotgun (WGS) entry which is preliminary data.</text>
</comment>